<evidence type="ECO:0000313" key="11">
    <source>
        <dbReference type="EMBL" id="MFC3849808.1"/>
    </source>
</evidence>
<dbReference type="NCBIfam" id="NF002073">
    <property type="entry name" value="PRK00913.1-2"/>
    <property type="match status" value="1"/>
</dbReference>
<dbReference type="GO" id="GO:0004177">
    <property type="term" value="F:aminopeptidase activity"/>
    <property type="evidence" value="ECO:0007669"/>
    <property type="project" value="UniProtKB-KW"/>
</dbReference>
<sequence length="537" mass="53792">MTDSRTNGFATPNSEVLGQLLPATGTRISIEAGDGRDLADLGADCLLVALLDGDDLELVASSVLGDAAAGVLAQLEAVGASAKLEKVTRIPAPEGLGVASIAAVGLGDGDPDSETIRRASGAAARALGSADHVVSALGELDAAAAAEGFGMGAYSYGGLKKKGSDSDSDSASGAAASGSDADDAGAGASESKDRRVTVLGASEAEVERAAAVVDAVATARDFVNTASSHLYPEVFADAAAKLGEAAGLEVEVLDDDALAAGGFGGLTAVGGGSVRGPRLVRMTWNGGDGAADGAAKVALVGKGVTFDTGGISLKPGANMENMISDMGGAAAVIATVVLAARLGLNVPVTATIPMAENMPGGRAYRPGDVITQYGGKTIEILNTDAEGRLILADAIVRACEDGPTHLIDTATLTGAQLVALGGRTPGVLGTDDFRDRVAELSREAGEGGWAMPIPEELAKGLKSPVADLRNVSNSREGGMSVAAAYLREFVADDVEWVHIDVAGPAFNTNSPWGYTPKRATGVPVRTMLAALEDLAGE</sequence>
<evidence type="ECO:0000256" key="1">
    <source>
        <dbReference type="ARBA" id="ARBA00000135"/>
    </source>
</evidence>
<dbReference type="Gene3D" id="3.40.220.10">
    <property type="entry name" value="Leucine Aminopeptidase, subunit E, domain 1"/>
    <property type="match status" value="1"/>
</dbReference>
<comment type="function">
    <text evidence="7 8">Presumably involved in the processing and regular turnover of intracellular proteins. Catalyzes the removal of unsubstituted N-terminal amino acids from various peptides.</text>
</comment>
<evidence type="ECO:0000256" key="8">
    <source>
        <dbReference type="HAMAP-Rule" id="MF_00181"/>
    </source>
</evidence>
<dbReference type="InterPro" id="IPR023042">
    <property type="entry name" value="Peptidase_M17_leu_NH2_pept"/>
</dbReference>
<evidence type="ECO:0000256" key="9">
    <source>
        <dbReference type="SAM" id="MobiDB-lite"/>
    </source>
</evidence>
<name>A0ABV7ZPW5_9CORY</name>
<feature type="binding site" evidence="8">
    <location>
        <position position="307"/>
    </location>
    <ligand>
        <name>Mn(2+)</name>
        <dbReference type="ChEBI" id="CHEBI:29035"/>
        <label>1</label>
    </ligand>
</feature>
<feature type="binding site" evidence="8">
    <location>
        <position position="386"/>
    </location>
    <ligand>
        <name>Mn(2+)</name>
        <dbReference type="ChEBI" id="CHEBI:29035"/>
        <label>1</label>
    </ligand>
</feature>
<comment type="catalytic activity">
    <reaction evidence="2 8">
        <text>Release of an N-terminal amino acid, preferentially leucine, but not glutamic or aspartic acids.</text>
        <dbReference type="EC" id="3.4.11.10"/>
    </reaction>
</comment>
<dbReference type="Pfam" id="PF00883">
    <property type="entry name" value="Peptidase_M17"/>
    <property type="match status" value="1"/>
</dbReference>
<dbReference type="Pfam" id="PF02789">
    <property type="entry name" value="Peptidase_M17_N"/>
    <property type="match status" value="1"/>
</dbReference>
<dbReference type="EMBL" id="JBHRZN010000002">
    <property type="protein sequence ID" value="MFC3849808.1"/>
    <property type="molecule type" value="Genomic_DNA"/>
</dbReference>
<dbReference type="HAMAP" id="MF_00181">
    <property type="entry name" value="Cytosol_peptidase_M17"/>
    <property type="match status" value="1"/>
</dbReference>
<feature type="binding site" evidence="8">
    <location>
        <position position="302"/>
    </location>
    <ligand>
        <name>Mn(2+)</name>
        <dbReference type="ChEBI" id="CHEBI:29035"/>
        <label>2</label>
    </ligand>
</feature>
<keyword evidence="12" id="KW-1185">Reference proteome</keyword>
<dbReference type="Proteomes" id="UP001595751">
    <property type="component" value="Unassembled WGS sequence"/>
</dbReference>
<evidence type="ECO:0000256" key="7">
    <source>
        <dbReference type="ARBA" id="ARBA00049972"/>
    </source>
</evidence>
<accession>A0ABV7ZPW5</accession>
<feature type="binding site" evidence="8">
    <location>
        <position position="384"/>
    </location>
    <ligand>
        <name>Mn(2+)</name>
        <dbReference type="ChEBI" id="CHEBI:29035"/>
        <label>1</label>
    </ligand>
</feature>
<feature type="region of interest" description="Disordered" evidence="9">
    <location>
        <begin position="165"/>
        <end position="196"/>
    </location>
</feature>
<dbReference type="EC" id="3.4.11.10" evidence="8"/>
<dbReference type="PROSITE" id="PS00631">
    <property type="entry name" value="CYTOSOL_AP"/>
    <property type="match status" value="1"/>
</dbReference>
<evidence type="ECO:0000256" key="6">
    <source>
        <dbReference type="ARBA" id="ARBA00022801"/>
    </source>
</evidence>
<dbReference type="InterPro" id="IPR011356">
    <property type="entry name" value="Leucine_aapep/pepB"/>
</dbReference>
<keyword evidence="5 8" id="KW-0645">Protease</keyword>
<evidence type="ECO:0000256" key="2">
    <source>
        <dbReference type="ARBA" id="ARBA00000967"/>
    </source>
</evidence>
<comment type="similarity">
    <text evidence="3 8">Belongs to the peptidase M17 family.</text>
</comment>
<feature type="active site" evidence="8">
    <location>
        <position position="388"/>
    </location>
</feature>
<evidence type="ECO:0000256" key="5">
    <source>
        <dbReference type="ARBA" id="ARBA00022670"/>
    </source>
</evidence>
<dbReference type="SUPFAM" id="SSF53187">
    <property type="entry name" value="Zn-dependent exopeptidases"/>
    <property type="match status" value="1"/>
</dbReference>
<dbReference type="PRINTS" id="PR00481">
    <property type="entry name" value="LAMNOPPTDASE"/>
</dbReference>
<evidence type="ECO:0000259" key="10">
    <source>
        <dbReference type="PROSITE" id="PS00631"/>
    </source>
</evidence>
<dbReference type="EC" id="3.4.11.1" evidence="8"/>
<feature type="binding site" evidence="8">
    <location>
        <position position="386"/>
    </location>
    <ligand>
        <name>Mn(2+)</name>
        <dbReference type="ChEBI" id="CHEBI:29035"/>
        <label>2</label>
    </ligand>
</feature>
<dbReference type="Gene3D" id="3.40.630.10">
    <property type="entry name" value="Zn peptidases"/>
    <property type="match status" value="1"/>
</dbReference>
<dbReference type="InterPro" id="IPR008283">
    <property type="entry name" value="Peptidase_M17_N"/>
</dbReference>
<keyword evidence="8" id="KW-0963">Cytoplasm</keyword>
<keyword evidence="6 8" id="KW-0378">Hydrolase</keyword>
<dbReference type="CDD" id="cd00433">
    <property type="entry name" value="Peptidase_M17"/>
    <property type="match status" value="1"/>
</dbReference>
<dbReference type="InterPro" id="IPR043472">
    <property type="entry name" value="Macro_dom-like"/>
</dbReference>
<comment type="cofactor">
    <cofactor evidence="8">
        <name>Mn(2+)</name>
        <dbReference type="ChEBI" id="CHEBI:29035"/>
    </cofactor>
    <text evidence="8">Binds 2 manganese ions per subunit.</text>
</comment>
<reference evidence="12" key="1">
    <citation type="journal article" date="2019" name="Int. J. Syst. Evol. Microbiol.">
        <title>The Global Catalogue of Microorganisms (GCM) 10K type strain sequencing project: providing services to taxonomists for standard genome sequencing and annotation.</title>
        <authorList>
            <consortium name="The Broad Institute Genomics Platform"/>
            <consortium name="The Broad Institute Genome Sequencing Center for Infectious Disease"/>
            <person name="Wu L."/>
            <person name="Ma J."/>
        </authorList>
    </citation>
    <scope>NUCLEOTIDE SEQUENCE [LARGE SCALE GENOMIC DNA]</scope>
    <source>
        <strain evidence="12">CCUG 53252</strain>
    </source>
</reference>
<feature type="domain" description="Cytosol aminopeptidase" evidence="10">
    <location>
        <begin position="382"/>
        <end position="389"/>
    </location>
</feature>
<feature type="binding site" evidence="8">
    <location>
        <position position="307"/>
    </location>
    <ligand>
        <name>Mn(2+)</name>
        <dbReference type="ChEBI" id="CHEBI:29035"/>
        <label>2</label>
    </ligand>
</feature>
<dbReference type="RefSeq" id="WP_290288887.1">
    <property type="nucleotide sequence ID" value="NZ_CP047211.1"/>
</dbReference>
<evidence type="ECO:0000256" key="4">
    <source>
        <dbReference type="ARBA" id="ARBA00022438"/>
    </source>
</evidence>
<proteinExistence type="inferred from homology"/>
<protein>
    <recommendedName>
        <fullName evidence="8">Probable cytosol aminopeptidase</fullName>
        <ecNumber evidence="8">3.4.11.1</ecNumber>
    </recommendedName>
    <alternativeName>
        <fullName evidence="8">Leucine aminopeptidase</fullName>
        <shortName evidence="8">LAP</shortName>
        <ecNumber evidence="8">3.4.11.10</ecNumber>
    </alternativeName>
    <alternativeName>
        <fullName evidence="8">Leucyl aminopeptidase</fullName>
    </alternativeName>
</protein>
<comment type="catalytic activity">
    <reaction evidence="1 8">
        <text>Release of an N-terminal amino acid, Xaa-|-Yaa-, in which Xaa is preferably Leu, but may be other amino acids including Pro although not Arg or Lys, and Yaa may be Pro. Amino acid amides and methyl esters are also readily hydrolyzed, but rates on arylamides are exceedingly low.</text>
        <dbReference type="EC" id="3.4.11.1"/>
    </reaction>
</comment>
<dbReference type="PANTHER" id="PTHR11963:SF23">
    <property type="entry name" value="CYTOSOL AMINOPEPTIDASE"/>
    <property type="match status" value="1"/>
</dbReference>
<feature type="binding site" evidence="8">
    <location>
        <position position="325"/>
    </location>
    <ligand>
        <name>Mn(2+)</name>
        <dbReference type="ChEBI" id="CHEBI:29035"/>
        <label>2</label>
    </ligand>
</feature>
<dbReference type="PANTHER" id="PTHR11963">
    <property type="entry name" value="LEUCINE AMINOPEPTIDASE-RELATED"/>
    <property type="match status" value="1"/>
</dbReference>
<keyword evidence="8" id="KW-0464">Manganese</keyword>
<dbReference type="InterPro" id="IPR000819">
    <property type="entry name" value="Peptidase_M17_C"/>
</dbReference>
<feature type="active site" evidence="8">
    <location>
        <position position="314"/>
    </location>
</feature>
<gene>
    <name evidence="8" type="primary">pepA</name>
    <name evidence="11" type="ORF">ACFORJ_06470</name>
</gene>
<evidence type="ECO:0000256" key="3">
    <source>
        <dbReference type="ARBA" id="ARBA00009528"/>
    </source>
</evidence>
<organism evidence="11 12">
    <name type="scientific">Corynebacterium hansenii</name>
    <dbReference type="NCBI Taxonomy" id="394964"/>
    <lineage>
        <taxon>Bacteria</taxon>
        <taxon>Bacillati</taxon>
        <taxon>Actinomycetota</taxon>
        <taxon>Actinomycetes</taxon>
        <taxon>Mycobacteriales</taxon>
        <taxon>Corynebacteriaceae</taxon>
        <taxon>Corynebacterium</taxon>
    </lineage>
</organism>
<keyword evidence="8" id="KW-0479">Metal-binding</keyword>
<dbReference type="SUPFAM" id="SSF52949">
    <property type="entry name" value="Macro domain-like"/>
    <property type="match status" value="1"/>
</dbReference>
<comment type="caution">
    <text evidence="11">The sequence shown here is derived from an EMBL/GenBank/DDBJ whole genome shotgun (WGS) entry which is preliminary data.</text>
</comment>
<feature type="compositionally biased region" description="Low complexity" evidence="9">
    <location>
        <begin position="169"/>
        <end position="189"/>
    </location>
</feature>
<evidence type="ECO:0000313" key="12">
    <source>
        <dbReference type="Proteomes" id="UP001595751"/>
    </source>
</evidence>
<comment type="subcellular location">
    <subcellularLocation>
        <location evidence="8">Cytoplasm</location>
    </subcellularLocation>
</comment>
<keyword evidence="4 8" id="KW-0031">Aminopeptidase</keyword>